<reference evidence="1" key="2">
    <citation type="submission" date="2019-07" db="EMBL/GenBank/DDBJ databases">
        <authorList>
            <person name="Yang Y."/>
            <person name="Bocs S."/>
            <person name="Baudouin L."/>
        </authorList>
    </citation>
    <scope>NUCLEOTIDE SEQUENCE</scope>
    <source>
        <tissue evidence="1">Spear leaf of Hainan Tall coconut</tissue>
    </source>
</reference>
<evidence type="ECO:0000313" key="2">
    <source>
        <dbReference type="Proteomes" id="UP000797356"/>
    </source>
</evidence>
<accession>A0A8K0IUG1</accession>
<keyword evidence="2" id="KW-1185">Reference proteome</keyword>
<organism evidence="1 2">
    <name type="scientific">Cocos nucifera</name>
    <name type="common">Coconut palm</name>
    <dbReference type="NCBI Taxonomy" id="13894"/>
    <lineage>
        <taxon>Eukaryota</taxon>
        <taxon>Viridiplantae</taxon>
        <taxon>Streptophyta</taxon>
        <taxon>Embryophyta</taxon>
        <taxon>Tracheophyta</taxon>
        <taxon>Spermatophyta</taxon>
        <taxon>Magnoliopsida</taxon>
        <taxon>Liliopsida</taxon>
        <taxon>Arecaceae</taxon>
        <taxon>Arecoideae</taxon>
        <taxon>Cocoseae</taxon>
        <taxon>Attaleinae</taxon>
        <taxon>Cocos</taxon>
    </lineage>
</organism>
<name>A0A8K0IUG1_COCNU</name>
<dbReference type="EMBL" id="CM017885">
    <property type="protein sequence ID" value="KAG1367904.1"/>
    <property type="molecule type" value="Genomic_DNA"/>
</dbReference>
<evidence type="ECO:0000313" key="1">
    <source>
        <dbReference type="EMBL" id="KAG1367904.1"/>
    </source>
</evidence>
<reference evidence="1" key="1">
    <citation type="journal article" date="2017" name="Gigascience">
        <title>The genome draft of coconut (Cocos nucifera).</title>
        <authorList>
            <person name="Xiao Y."/>
            <person name="Xu P."/>
            <person name="Fan H."/>
            <person name="Baudouin L."/>
            <person name="Xia W."/>
            <person name="Bocs S."/>
            <person name="Xu J."/>
            <person name="Li Q."/>
            <person name="Guo A."/>
            <person name="Zhou L."/>
            <person name="Li J."/>
            <person name="Wu Y."/>
            <person name="Ma Z."/>
            <person name="Armero A."/>
            <person name="Issali A.E."/>
            <person name="Liu N."/>
            <person name="Peng M."/>
            <person name="Yang Y."/>
        </authorList>
    </citation>
    <scope>NUCLEOTIDE SEQUENCE</scope>
    <source>
        <tissue evidence="1">Spear leaf of Hainan Tall coconut</tissue>
    </source>
</reference>
<comment type="caution">
    <text evidence="1">The sequence shown here is derived from an EMBL/GenBank/DDBJ whole genome shotgun (WGS) entry which is preliminary data.</text>
</comment>
<dbReference type="AlphaFoldDB" id="A0A8K0IUG1"/>
<protein>
    <submittedName>
        <fullName evidence="1">Uncharacterized protein</fullName>
    </submittedName>
</protein>
<proteinExistence type="predicted"/>
<dbReference type="Proteomes" id="UP000797356">
    <property type="component" value="Chromosome 14"/>
</dbReference>
<sequence>MGSGDGGSDCGCCCCCCDGFSRAFDTAAAAAATAGEAPPYAVVKSSCRTSFFGGKSDGADAAGRMPCSIGAVKSEIQKPKTNPTCQKISHEFPLPRATTKLSISAKIPEN</sequence>
<gene>
    <name evidence="1" type="ORF">COCNU_14G003720</name>
</gene>